<gene>
    <name evidence="1" type="ORF">EXIGLDRAFT_162558</name>
</gene>
<dbReference type="InParanoid" id="A0A165FES4"/>
<keyword evidence="2" id="KW-1185">Reference proteome</keyword>
<name>A0A165FES4_EXIGL</name>
<evidence type="ECO:0000313" key="1">
    <source>
        <dbReference type="EMBL" id="KZV88874.1"/>
    </source>
</evidence>
<dbReference type="AlphaFoldDB" id="A0A165FES4"/>
<evidence type="ECO:0000313" key="2">
    <source>
        <dbReference type="Proteomes" id="UP000077266"/>
    </source>
</evidence>
<dbReference type="EMBL" id="KV426087">
    <property type="protein sequence ID" value="KZV88874.1"/>
    <property type="molecule type" value="Genomic_DNA"/>
</dbReference>
<proteinExistence type="predicted"/>
<organism evidence="1 2">
    <name type="scientific">Exidia glandulosa HHB12029</name>
    <dbReference type="NCBI Taxonomy" id="1314781"/>
    <lineage>
        <taxon>Eukaryota</taxon>
        <taxon>Fungi</taxon>
        <taxon>Dikarya</taxon>
        <taxon>Basidiomycota</taxon>
        <taxon>Agaricomycotina</taxon>
        <taxon>Agaricomycetes</taxon>
        <taxon>Auriculariales</taxon>
        <taxon>Exidiaceae</taxon>
        <taxon>Exidia</taxon>
    </lineage>
</organism>
<protein>
    <submittedName>
        <fullName evidence="1">Uncharacterized protein</fullName>
    </submittedName>
</protein>
<accession>A0A165FES4</accession>
<sequence>MCGGHAHVVDRLREELERDIGIPFASVSPPFRFDASDEAFHTDLVSIGRYDETTDEDLIDIFKIYRDAWAALPSPEEVERLRAIDVETIRMNLHPSCSVYCSVWPLFRSSHN</sequence>
<reference evidence="1 2" key="1">
    <citation type="journal article" date="2016" name="Mol. Biol. Evol.">
        <title>Comparative Genomics of Early-Diverging Mushroom-Forming Fungi Provides Insights into the Origins of Lignocellulose Decay Capabilities.</title>
        <authorList>
            <person name="Nagy L.G."/>
            <person name="Riley R."/>
            <person name="Tritt A."/>
            <person name="Adam C."/>
            <person name="Daum C."/>
            <person name="Floudas D."/>
            <person name="Sun H."/>
            <person name="Yadav J.S."/>
            <person name="Pangilinan J."/>
            <person name="Larsson K.H."/>
            <person name="Matsuura K."/>
            <person name="Barry K."/>
            <person name="Labutti K."/>
            <person name="Kuo R."/>
            <person name="Ohm R.A."/>
            <person name="Bhattacharya S.S."/>
            <person name="Shirouzu T."/>
            <person name="Yoshinaga Y."/>
            <person name="Martin F.M."/>
            <person name="Grigoriev I.V."/>
            <person name="Hibbett D.S."/>
        </authorList>
    </citation>
    <scope>NUCLEOTIDE SEQUENCE [LARGE SCALE GENOMIC DNA]</scope>
    <source>
        <strain evidence="1 2">HHB12029</strain>
    </source>
</reference>
<dbReference type="Proteomes" id="UP000077266">
    <property type="component" value="Unassembled WGS sequence"/>
</dbReference>